<sequence length="652" mass="69919">MTTRQEADTPVLRVSDLHVTFPSESGPVPAVRGVSFEVRPGEVLAVVGESGSGKSVSSLAVMGLLPDTARVRGSIELRGRELLGLSDRELSRVRGTSVSMVFQDPLTALTPIYRVGDQIAEALRVHDRRLDRRAAAARAVELLGLVGIPEPERRARTFPHELSGGMRQRVVIAMAIANDPDLIIADEPTTALDVTVQAQVLDLLTKARDMTGAGVILVTHDLGVVAGVADRAVVMYAGRAVETAPVGPLFAEPAMPYTLGLLGAVPRVDGDRRRLVPIEGAPPSPADLPPGCPFAPRCPMAIDQCADAEPELLPVPDTVERDHAAACIRAGEVRRLAPEEAYGVQDADGVAEPPAGDVVLRVSDLHVTYPLYKGAVLRRRAGEFEAVRGVGFELRAGRTMAIVGESGCGKSTTLMEILGFTRPRHGRIELFGTEPYALTTREQRRLRARMQVVFQDPMGSLDPRLPVSELIAEPLRVHGVGDSERRARVRELMEQVGLRPEHADRFPAQFSGGQRQRIGIARALALRPDILLLDEPVSALDVSIQAGVLNLLQDLQAELGLAYLFVSHDLSVVRYLAHDVSVMRAGEFVETGTTEQVFGAPQDPYTRALLAAVPVPDPAVARQRVARAAELVDAVEGVEAPAIAPGEGEGEA</sequence>
<dbReference type="InterPro" id="IPR003439">
    <property type="entry name" value="ABC_transporter-like_ATP-bd"/>
</dbReference>
<name>A0ABP8KD63_9ACTN</name>
<dbReference type="EMBL" id="BAABFR010000115">
    <property type="protein sequence ID" value="GAA4404018.1"/>
    <property type="molecule type" value="Genomic_DNA"/>
</dbReference>
<dbReference type="Pfam" id="PF08352">
    <property type="entry name" value="oligo_HPY"/>
    <property type="match status" value="2"/>
</dbReference>
<dbReference type="Gene3D" id="3.40.50.300">
    <property type="entry name" value="P-loop containing nucleotide triphosphate hydrolases"/>
    <property type="match status" value="2"/>
</dbReference>
<comment type="similarity">
    <text evidence="2">Belongs to the ABC transporter superfamily.</text>
</comment>
<dbReference type="SMART" id="SM00382">
    <property type="entry name" value="AAA"/>
    <property type="match status" value="2"/>
</dbReference>
<keyword evidence="7" id="KW-0472">Membrane</keyword>
<dbReference type="NCBIfam" id="TIGR01727">
    <property type="entry name" value="oligo_HPY"/>
    <property type="match status" value="1"/>
</dbReference>
<keyword evidence="4" id="KW-1003">Cell membrane</keyword>
<evidence type="ECO:0000313" key="10">
    <source>
        <dbReference type="Proteomes" id="UP001500635"/>
    </source>
</evidence>
<dbReference type="Pfam" id="PF00005">
    <property type="entry name" value="ABC_tran"/>
    <property type="match status" value="2"/>
</dbReference>
<gene>
    <name evidence="9" type="ORF">GCM10023147_46110</name>
</gene>
<proteinExistence type="inferred from homology"/>
<dbReference type="PROSITE" id="PS50893">
    <property type="entry name" value="ABC_TRANSPORTER_2"/>
    <property type="match status" value="2"/>
</dbReference>
<evidence type="ECO:0000256" key="5">
    <source>
        <dbReference type="ARBA" id="ARBA00022741"/>
    </source>
</evidence>
<dbReference type="PANTHER" id="PTHR43297">
    <property type="entry name" value="OLIGOPEPTIDE TRANSPORT ATP-BINDING PROTEIN APPD"/>
    <property type="match status" value="1"/>
</dbReference>
<evidence type="ECO:0000256" key="2">
    <source>
        <dbReference type="ARBA" id="ARBA00005417"/>
    </source>
</evidence>
<evidence type="ECO:0000256" key="3">
    <source>
        <dbReference type="ARBA" id="ARBA00022448"/>
    </source>
</evidence>
<reference evidence="10" key="1">
    <citation type="journal article" date="2019" name="Int. J. Syst. Evol. Microbiol.">
        <title>The Global Catalogue of Microorganisms (GCM) 10K type strain sequencing project: providing services to taxonomists for standard genome sequencing and annotation.</title>
        <authorList>
            <consortium name="The Broad Institute Genomics Platform"/>
            <consortium name="The Broad Institute Genome Sequencing Center for Infectious Disease"/>
            <person name="Wu L."/>
            <person name="Ma J."/>
        </authorList>
    </citation>
    <scope>NUCLEOTIDE SEQUENCE [LARGE SCALE GENOMIC DNA]</scope>
    <source>
        <strain evidence="10">JCM 17688</strain>
    </source>
</reference>
<organism evidence="9 10">
    <name type="scientific">Tsukamurella soli</name>
    <dbReference type="NCBI Taxonomy" id="644556"/>
    <lineage>
        <taxon>Bacteria</taxon>
        <taxon>Bacillati</taxon>
        <taxon>Actinomycetota</taxon>
        <taxon>Actinomycetes</taxon>
        <taxon>Mycobacteriales</taxon>
        <taxon>Tsukamurellaceae</taxon>
        <taxon>Tsukamurella</taxon>
    </lineage>
</organism>
<dbReference type="InterPro" id="IPR017871">
    <property type="entry name" value="ABC_transporter-like_CS"/>
</dbReference>
<evidence type="ECO:0000256" key="6">
    <source>
        <dbReference type="ARBA" id="ARBA00022840"/>
    </source>
</evidence>
<dbReference type="Proteomes" id="UP001500635">
    <property type="component" value="Unassembled WGS sequence"/>
</dbReference>
<dbReference type="PROSITE" id="PS00211">
    <property type="entry name" value="ABC_TRANSPORTER_1"/>
    <property type="match status" value="2"/>
</dbReference>
<dbReference type="InterPro" id="IPR013563">
    <property type="entry name" value="Oligopep_ABC_C"/>
</dbReference>
<keyword evidence="6 9" id="KW-0067">ATP-binding</keyword>
<evidence type="ECO:0000259" key="8">
    <source>
        <dbReference type="PROSITE" id="PS50893"/>
    </source>
</evidence>
<dbReference type="GO" id="GO:0005524">
    <property type="term" value="F:ATP binding"/>
    <property type="evidence" value="ECO:0007669"/>
    <property type="project" value="UniProtKB-KW"/>
</dbReference>
<keyword evidence="5" id="KW-0547">Nucleotide-binding</keyword>
<protein>
    <submittedName>
        <fullName evidence="9">ABC transporter ATP-binding protein</fullName>
    </submittedName>
</protein>
<evidence type="ECO:0000256" key="4">
    <source>
        <dbReference type="ARBA" id="ARBA00022475"/>
    </source>
</evidence>
<dbReference type="PANTHER" id="PTHR43297:SF2">
    <property type="entry name" value="DIPEPTIDE TRANSPORT ATP-BINDING PROTEIN DPPD"/>
    <property type="match status" value="1"/>
</dbReference>
<feature type="domain" description="ABC transporter" evidence="8">
    <location>
        <begin position="360"/>
        <end position="610"/>
    </location>
</feature>
<evidence type="ECO:0000256" key="1">
    <source>
        <dbReference type="ARBA" id="ARBA00004202"/>
    </source>
</evidence>
<comment type="caution">
    <text evidence="9">The sequence shown here is derived from an EMBL/GenBank/DDBJ whole genome shotgun (WGS) entry which is preliminary data.</text>
</comment>
<dbReference type="SUPFAM" id="SSF52540">
    <property type="entry name" value="P-loop containing nucleoside triphosphate hydrolases"/>
    <property type="match status" value="2"/>
</dbReference>
<dbReference type="InterPro" id="IPR003593">
    <property type="entry name" value="AAA+_ATPase"/>
</dbReference>
<dbReference type="RefSeq" id="WP_345000578.1">
    <property type="nucleotide sequence ID" value="NZ_BAABFR010000115.1"/>
</dbReference>
<evidence type="ECO:0000313" key="9">
    <source>
        <dbReference type="EMBL" id="GAA4404018.1"/>
    </source>
</evidence>
<feature type="domain" description="ABC transporter" evidence="8">
    <location>
        <begin position="12"/>
        <end position="262"/>
    </location>
</feature>
<dbReference type="CDD" id="cd03257">
    <property type="entry name" value="ABC_NikE_OppD_transporters"/>
    <property type="match status" value="2"/>
</dbReference>
<dbReference type="InterPro" id="IPR050388">
    <property type="entry name" value="ABC_Ni/Peptide_Import"/>
</dbReference>
<evidence type="ECO:0000256" key="7">
    <source>
        <dbReference type="ARBA" id="ARBA00023136"/>
    </source>
</evidence>
<dbReference type="InterPro" id="IPR027417">
    <property type="entry name" value="P-loop_NTPase"/>
</dbReference>
<dbReference type="NCBIfam" id="NF007739">
    <property type="entry name" value="PRK10419.1"/>
    <property type="match status" value="2"/>
</dbReference>
<dbReference type="NCBIfam" id="NF008453">
    <property type="entry name" value="PRK11308.1"/>
    <property type="match status" value="2"/>
</dbReference>
<accession>A0ABP8KD63</accession>
<keyword evidence="10" id="KW-1185">Reference proteome</keyword>
<keyword evidence="3" id="KW-0813">Transport</keyword>
<comment type="subcellular location">
    <subcellularLocation>
        <location evidence="1">Cell membrane</location>
        <topology evidence="1">Peripheral membrane protein</topology>
    </subcellularLocation>
</comment>